<feature type="transmembrane region" description="Helical" evidence="1">
    <location>
        <begin position="7"/>
        <end position="30"/>
    </location>
</feature>
<gene>
    <name evidence="2" type="ORF">C1645_782301</name>
</gene>
<comment type="caution">
    <text evidence="2">The sequence shown here is derived from an EMBL/GenBank/DDBJ whole genome shotgun (WGS) entry which is preliminary data.</text>
</comment>
<proteinExistence type="predicted"/>
<reference evidence="2 3" key="1">
    <citation type="submission" date="2018-06" db="EMBL/GenBank/DDBJ databases">
        <title>Comparative genomics reveals the genomic features of Rhizophagus irregularis, R. cerebriforme, R. diaphanum and Gigaspora rosea, and their symbiotic lifestyle signature.</title>
        <authorList>
            <person name="Morin E."/>
            <person name="San Clemente H."/>
            <person name="Chen E.C.H."/>
            <person name="De La Providencia I."/>
            <person name="Hainaut M."/>
            <person name="Kuo A."/>
            <person name="Kohler A."/>
            <person name="Murat C."/>
            <person name="Tang N."/>
            <person name="Roy S."/>
            <person name="Loubradou J."/>
            <person name="Henrissat B."/>
            <person name="Grigoriev I.V."/>
            <person name="Corradi N."/>
            <person name="Roux C."/>
            <person name="Martin F.M."/>
        </authorList>
    </citation>
    <scope>NUCLEOTIDE SEQUENCE [LARGE SCALE GENOMIC DNA]</scope>
    <source>
        <strain evidence="2 3">DAOM 227022</strain>
    </source>
</reference>
<keyword evidence="3" id="KW-1185">Reference proteome</keyword>
<keyword evidence="1" id="KW-0472">Membrane</keyword>
<evidence type="ECO:0000256" key="1">
    <source>
        <dbReference type="SAM" id="Phobius"/>
    </source>
</evidence>
<dbReference type="AlphaFoldDB" id="A0A397SRE5"/>
<protein>
    <submittedName>
        <fullName evidence="2">Uncharacterized protein</fullName>
    </submittedName>
</protein>
<dbReference type="Proteomes" id="UP000265703">
    <property type="component" value="Unassembled WGS sequence"/>
</dbReference>
<feature type="transmembrane region" description="Helical" evidence="1">
    <location>
        <begin position="36"/>
        <end position="54"/>
    </location>
</feature>
<accession>A0A397SRE5</accession>
<name>A0A397SRE5_9GLOM</name>
<keyword evidence="1" id="KW-0812">Transmembrane</keyword>
<keyword evidence="1" id="KW-1133">Transmembrane helix</keyword>
<evidence type="ECO:0000313" key="3">
    <source>
        <dbReference type="Proteomes" id="UP000265703"/>
    </source>
</evidence>
<evidence type="ECO:0000313" key="2">
    <source>
        <dbReference type="EMBL" id="RIA85244.1"/>
    </source>
</evidence>
<organism evidence="2 3">
    <name type="scientific">Glomus cerebriforme</name>
    <dbReference type="NCBI Taxonomy" id="658196"/>
    <lineage>
        <taxon>Eukaryota</taxon>
        <taxon>Fungi</taxon>
        <taxon>Fungi incertae sedis</taxon>
        <taxon>Mucoromycota</taxon>
        <taxon>Glomeromycotina</taxon>
        <taxon>Glomeromycetes</taxon>
        <taxon>Glomerales</taxon>
        <taxon>Glomeraceae</taxon>
        <taxon>Glomus</taxon>
    </lineage>
</organism>
<sequence length="56" mass="6936">MRNHTCCILYILEIFFKAYFYFILRVTIVINIRLNNHYTIVLNMNFSLIFYFFTDV</sequence>
<dbReference type="EMBL" id="QKYT01000437">
    <property type="protein sequence ID" value="RIA85244.1"/>
    <property type="molecule type" value="Genomic_DNA"/>
</dbReference>